<evidence type="ECO:0000313" key="2">
    <source>
        <dbReference type="EMBL" id="PLZ92612.1"/>
    </source>
</evidence>
<keyword evidence="1" id="KW-1133">Transmembrane helix</keyword>
<organism evidence="2 3">
    <name type="scientific">Fischerella muscicola CCMEE 5323</name>
    <dbReference type="NCBI Taxonomy" id="2019572"/>
    <lineage>
        <taxon>Bacteria</taxon>
        <taxon>Bacillati</taxon>
        <taxon>Cyanobacteriota</taxon>
        <taxon>Cyanophyceae</taxon>
        <taxon>Nostocales</taxon>
        <taxon>Hapalosiphonaceae</taxon>
        <taxon>Fischerella</taxon>
    </lineage>
</organism>
<comment type="caution">
    <text evidence="2">The sequence shown here is derived from an EMBL/GenBank/DDBJ whole genome shotgun (WGS) entry which is preliminary data.</text>
</comment>
<keyword evidence="1" id="KW-0812">Transmembrane</keyword>
<keyword evidence="3" id="KW-1185">Reference proteome</keyword>
<sequence length="174" mass="19490">MNHFNFKSLSFYGVAICSVLILFKIVTNYGENKLKAPLPLKQSYRLIFGEKLPDCNQPDIAILNINQSGVYLNGSLLPTNINAQQTSTTEQYPTFSGRYKNKNISLSGQVLNSVICNNTNSENGKDYKTVNIQMYIEKQDNLIGKMTVDGMNKAIKFSAIPNQKQETSVNSNKH</sequence>
<protein>
    <submittedName>
        <fullName evidence="2">Uncharacterized protein</fullName>
    </submittedName>
</protein>
<reference evidence="2 3" key="1">
    <citation type="submission" date="2017-08" db="EMBL/GenBank/DDBJ databases">
        <title>Genomes of Fischerella (Mastigocladus) sp. strains.</title>
        <authorList>
            <person name="Miller S.R."/>
        </authorList>
    </citation>
    <scope>NUCLEOTIDE SEQUENCE [LARGE SCALE GENOMIC DNA]</scope>
    <source>
        <strain evidence="2 3">CCMEE 5323</strain>
    </source>
</reference>
<keyword evidence="1" id="KW-0472">Membrane</keyword>
<evidence type="ECO:0000313" key="3">
    <source>
        <dbReference type="Proteomes" id="UP000235036"/>
    </source>
</evidence>
<evidence type="ECO:0000256" key="1">
    <source>
        <dbReference type="SAM" id="Phobius"/>
    </source>
</evidence>
<name>A0A2N6K6M2_FISMU</name>
<proteinExistence type="predicted"/>
<dbReference type="RefSeq" id="WP_016867242.1">
    <property type="nucleotide sequence ID" value="NZ_CAWNVR010000159.1"/>
</dbReference>
<dbReference type="Proteomes" id="UP000235036">
    <property type="component" value="Unassembled WGS sequence"/>
</dbReference>
<dbReference type="EMBL" id="NRQW01000111">
    <property type="protein sequence ID" value="PLZ92612.1"/>
    <property type="molecule type" value="Genomic_DNA"/>
</dbReference>
<dbReference type="AlphaFoldDB" id="A0A2N6K6M2"/>
<feature type="transmembrane region" description="Helical" evidence="1">
    <location>
        <begin position="6"/>
        <end position="26"/>
    </location>
</feature>
<accession>A0A2N6K6M2</accession>
<gene>
    <name evidence="2" type="ORF">CEN44_05560</name>
</gene>